<dbReference type="Proteomes" id="UP000266861">
    <property type="component" value="Unassembled WGS sequence"/>
</dbReference>
<evidence type="ECO:0000313" key="2">
    <source>
        <dbReference type="Proteomes" id="UP000266861"/>
    </source>
</evidence>
<accession>A0A397JMS9</accession>
<dbReference type="AlphaFoldDB" id="A0A397JMS9"/>
<sequence length="138" mass="15678">MVFGAQNTDTGSFAITFIIPTSTQQQDFNQMMNIPELVVTKQKKSLIKNKKKYNWDKGRIGLSGAERIRDLEGTTEDGTCSRLFPEDFVELIDPEEIPNRNNEVVGYNEVEQQVHEAESNIIIKPYLRLGHYMIIAAG</sequence>
<name>A0A397JMS9_9GLOM</name>
<keyword evidence="2" id="KW-1185">Reference proteome</keyword>
<reference evidence="1 2" key="1">
    <citation type="submission" date="2018-08" db="EMBL/GenBank/DDBJ databases">
        <title>Genome and evolution of the arbuscular mycorrhizal fungus Diversispora epigaea (formerly Glomus versiforme) and its bacterial endosymbionts.</title>
        <authorList>
            <person name="Sun X."/>
            <person name="Fei Z."/>
            <person name="Harrison M."/>
        </authorList>
    </citation>
    <scope>NUCLEOTIDE SEQUENCE [LARGE SCALE GENOMIC DNA]</scope>
    <source>
        <strain evidence="1 2">IT104</strain>
    </source>
</reference>
<dbReference type="EMBL" id="PQFF01000035">
    <property type="protein sequence ID" value="RHZ87286.1"/>
    <property type="molecule type" value="Genomic_DNA"/>
</dbReference>
<comment type="caution">
    <text evidence="1">The sequence shown here is derived from an EMBL/GenBank/DDBJ whole genome shotgun (WGS) entry which is preliminary data.</text>
</comment>
<dbReference type="OrthoDB" id="5971719at2759"/>
<proteinExistence type="predicted"/>
<evidence type="ECO:0000313" key="1">
    <source>
        <dbReference type="EMBL" id="RHZ87286.1"/>
    </source>
</evidence>
<organism evidence="1 2">
    <name type="scientific">Diversispora epigaea</name>
    <dbReference type="NCBI Taxonomy" id="1348612"/>
    <lineage>
        <taxon>Eukaryota</taxon>
        <taxon>Fungi</taxon>
        <taxon>Fungi incertae sedis</taxon>
        <taxon>Mucoromycota</taxon>
        <taxon>Glomeromycotina</taxon>
        <taxon>Glomeromycetes</taxon>
        <taxon>Diversisporales</taxon>
        <taxon>Diversisporaceae</taxon>
        <taxon>Diversispora</taxon>
    </lineage>
</organism>
<protein>
    <submittedName>
        <fullName evidence="1">Uncharacterized protein</fullName>
    </submittedName>
</protein>
<gene>
    <name evidence="1" type="ORF">Glove_37g187</name>
</gene>